<sequence length="371" mass="40244">MVLQQYIQEILFRQHICCLPQLGVFRLTHTPARYDVTSKTILPPGEIITFDETLTNDGGLLDWISQKEHLVPAIAQLKMEKYLDDFRKVLKNGEAIVIPGVGQLQANTVGRISFEQEPPALTRDVLHVSPVIRQDAIHKVTVGNREMVGKQVVDHLTASPSSSSSSSAPAPTPTPEPVAATTTPSTPAPSVTTGATGTTGTSGNDYEYEYAQEIPSKLRWLWVAIPVACVVTAGIVWYSVNKNRPQITRAESAVNPAPVEAAPVASSQAKADSAEKAAATAAAAASAQEMAYDVIFATYKTRKGAEDMFKKQSSWQKDKPVKFVLLANADSSSFMVAEQFNTPAADTTAVKDSIQQKYKPKFKVFIQPSKQ</sequence>
<gene>
    <name evidence="4" type="ordered locus">Cpin_2325</name>
</gene>
<name>A0A979G2Z0_CHIPD</name>
<dbReference type="EMBL" id="CP001699">
    <property type="protein sequence ID" value="ACU59816.1"/>
    <property type="molecule type" value="Genomic_DNA"/>
</dbReference>
<protein>
    <recommendedName>
        <fullName evidence="3">CCDC81-like prokaryotic HU domain-containing protein</fullName>
    </recommendedName>
</protein>
<reference evidence="5" key="1">
    <citation type="submission" date="2009-08" db="EMBL/GenBank/DDBJ databases">
        <title>The complete genome of Chitinophaga pinensis DSM 2588.</title>
        <authorList>
            <consortium name="US DOE Joint Genome Institute (JGI-PGF)"/>
            <person name="Lucas S."/>
            <person name="Copeland A."/>
            <person name="Lapidus A."/>
            <person name="Glavina del Rio T."/>
            <person name="Dalin E."/>
            <person name="Tice H."/>
            <person name="Bruce D."/>
            <person name="Goodwin L."/>
            <person name="Pitluck S."/>
            <person name="Kyrpides N."/>
            <person name="Mavromatis K."/>
            <person name="Ivanova N."/>
            <person name="Mikhailova N."/>
            <person name="Sims D."/>
            <person name="Meinche L."/>
            <person name="Brettin T."/>
            <person name="Detter J.C."/>
            <person name="Han C."/>
            <person name="Larimer F."/>
            <person name="Land M."/>
            <person name="Hauser L."/>
            <person name="Markowitz V."/>
            <person name="Cheng J.-F."/>
            <person name="Hugenholtz P."/>
            <person name="Woyke T."/>
            <person name="Wu D."/>
            <person name="Spring S."/>
            <person name="Klenk H.-P."/>
            <person name="Eisen J.A."/>
        </authorList>
    </citation>
    <scope>NUCLEOTIDE SEQUENCE [LARGE SCALE GENOMIC DNA]</scope>
    <source>
        <strain evidence="5">ATCC 43595 / DSM 2588 / LMG 13176 / NBRC 15968 / NCIMB 11800 / UQM 2034</strain>
    </source>
</reference>
<dbReference type="InterPro" id="IPR040495">
    <property type="entry name" value="HU-CCDC81_bac_1"/>
</dbReference>
<accession>A0A979G2Z0</accession>
<evidence type="ECO:0000256" key="1">
    <source>
        <dbReference type="SAM" id="MobiDB-lite"/>
    </source>
</evidence>
<evidence type="ECO:0000313" key="4">
    <source>
        <dbReference type="EMBL" id="ACU59816.1"/>
    </source>
</evidence>
<dbReference type="RefSeq" id="WP_012789992.1">
    <property type="nucleotide sequence ID" value="NC_013132.1"/>
</dbReference>
<feature type="transmembrane region" description="Helical" evidence="2">
    <location>
        <begin position="220"/>
        <end position="240"/>
    </location>
</feature>
<feature type="compositionally biased region" description="Low complexity" evidence="1">
    <location>
        <begin position="177"/>
        <end position="203"/>
    </location>
</feature>
<proteinExistence type="predicted"/>
<reference evidence="4 5" key="2">
    <citation type="journal article" date="2010" name="Stand. Genomic Sci.">
        <title>Complete genome sequence of Chitinophaga pinensis type strain (UQM 2034).</title>
        <authorList>
            <person name="Glavina Del Rio T."/>
            <person name="Abt B."/>
            <person name="Spring S."/>
            <person name="Lapidus A."/>
            <person name="Nolan M."/>
            <person name="Tice H."/>
            <person name="Copeland A."/>
            <person name="Cheng J.F."/>
            <person name="Chen F."/>
            <person name="Bruce D."/>
            <person name="Goodwin L."/>
            <person name="Pitluck S."/>
            <person name="Ivanova N."/>
            <person name="Mavromatis K."/>
            <person name="Mikhailova N."/>
            <person name="Pati A."/>
            <person name="Chen A."/>
            <person name="Palaniappan K."/>
            <person name="Land M."/>
            <person name="Hauser L."/>
            <person name="Chang Y.J."/>
            <person name="Jeffries C.D."/>
            <person name="Chain P."/>
            <person name="Saunders E."/>
            <person name="Detter J.C."/>
            <person name="Brettin T."/>
            <person name="Rohde M."/>
            <person name="Goker M."/>
            <person name="Bristow J."/>
            <person name="Eisen J.A."/>
            <person name="Markowitz V."/>
            <person name="Hugenholtz P."/>
            <person name="Kyrpides N.C."/>
            <person name="Klenk H.P."/>
            <person name="Lucas S."/>
        </authorList>
    </citation>
    <scope>NUCLEOTIDE SEQUENCE [LARGE SCALE GENOMIC DNA]</scope>
    <source>
        <strain evidence="5">ATCC 43595 / DSM 2588 / LMG 13176 / NBRC 15968 / NCIMB 11800 / UQM 2034</strain>
    </source>
</reference>
<keyword evidence="2" id="KW-1133">Transmembrane helix</keyword>
<evidence type="ECO:0000256" key="2">
    <source>
        <dbReference type="SAM" id="Phobius"/>
    </source>
</evidence>
<feature type="compositionally biased region" description="Low complexity" evidence="1">
    <location>
        <begin position="157"/>
        <end position="169"/>
    </location>
</feature>
<dbReference type="OrthoDB" id="653949at2"/>
<dbReference type="Pfam" id="PF18174">
    <property type="entry name" value="HU-CCDC81_bac_1"/>
    <property type="match status" value="1"/>
</dbReference>
<dbReference type="Proteomes" id="UP000002215">
    <property type="component" value="Chromosome"/>
</dbReference>
<dbReference type="AlphaFoldDB" id="A0A979G2Z0"/>
<keyword evidence="2" id="KW-0472">Membrane</keyword>
<feature type="domain" description="CCDC81-like prokaryotic HU" evidence="3">
    <location>
        <begin position="3"/>
        <end position="57"/>
    </location>
</feature>
<feature type="region of interest" description="Disordered" evidence="1">
    <location>
        <begin position="156"/>
        <end position="204"/>
    </location>
</feature>
<dbReference type="KEGG" id="cpi:Cpin_2325"/>
<evidence type="ECO:0000259" key="3">
    <source>
        <dbReference type="Pfam" id="PF18174"/>
    </source>
</evidence>
<evidence type="ECO:0000313" key="5">
    <source>
        <dbReference type="Proteomes" id="UP000002215"/>
    </source>
</evidence>
<organism evidence="4 5">
    <name type="scientific">Chitinophaga pinensis (strain ATCC 43595 / DSM 2588 / LMG 13176 / NBRC 15968 / NCIMB 11800 / UQM 2034)</name>
    <dbReference type="NCBI Taxonomy" id="485918"/>
    <lineage>
        <taxon>Bacteria</taxon>
        <taxon>Pseudomonadati</taxon>
        <taxon>Bacteroidota</taxon>
        <taxon>Chitinophagia</taxon>
        <taxon>Chitinophagales</taxon>
        <taxon>Chitinophagaceae</taxon>
        <taxon>Chitinophaga</taxon>
    </lineage>
</organism>
<keyword evidence="2" id="KW-0812">Transmembrane</keyword>